<dbReference type="GO" id="GO:0000379">
    <property type="term" value="P:tRNA-type intron splice site recognition and cleavage"/>
    <property type="evidence" value="ECO:0007669"/>
    <property type="project" value="TreeGrafter"/>
</dbReference>
<name>A0A915K8L1_ROMCU</name>
<dbReference type="PANTHER" id="PTHR21027">
    <property type="entry name" value="TRNA-SPLICING ENDONUCLEASE SUBUNIT SEN54"/>
    <property type="match status" value="1"/>
</dbReference>
<evidence type="ECO:0000259" key="3">
    <source>
        <dbReference type="Pfam" id="PF12928"/>
    </source>
</evidence>
<evidence type="ECO:0000313" key="4">
    <source>
        <dbReference type="Proteomes" id="UP000887565"/>
    </source>
</evidence>
<dbReference type="InterPro" id="IPR024336">
    <property type="entry name" value="tRNA_splic_suSen54_N"/>
</dbReference>
<evidence type="ECO:0000256" key="1">
    <source>
        <dbReference type="ARBA" id="ARBA00005736"/>
    </source>
</evidence>
<dbReference type="WBParaSite" id="nRc.2.0.1.t34227-RA">
    <property type="protein sequence ID" value="nRc.2.0.1.t34227-RA"/>
    <property type="gene ID" value="nRc.2.0.1.g34227"/>
</dbReference>
<evidence type="ECO:0000256" key="2">
    <source>
        <dbReference type="ARBA" id="ARBA00022694"/>
    </source>
</evidence>
<evidence type="ECO:0000313" key="5">
    <source>
        <dbReference type="WBParaSite" id="nRc.2.0.1.t34227-RA"/>
    </source>
</evidence>
<sequence>MKEAIEIFGLSVGQKLSSDAPVLKLSAKEASLIDQLYYRLRIRKVARKSDLCRIDFDCSTGEPKVVRHATKVHRNMGSSVKEGTTVLYPEEALFLLDAGVAEIYCNGYPSGFNELLSKFTSFESFSLERYAVYATLFRSGYIVRRPSTKNMLTYTTNLEKPMLGGTRIYASNNQLFSEADELSSDCQDILPSIWCMEEIFVPDDHGFKNIFLFNIKPTLLPFEYEDNVPRFVWYRDFSRNLSKNATSSIVDEKRRLEQNDFYKKHNCIQLNAAHINTWAEYKLKKRKMLHKCNRQKSKPLKLDGDDDIFQPLANSSDMGPDSILERLSVIESDKPDRDDLSIFVLMFRKPVSNIDAFRPDFDVYLPQSGFKLSAPTPPNRRIIVKSVQDFCLIPKRIESCDSIATFAMVADADISYFAFQRGSVLNPLI</sequence>
<comment type="similarity">
    <text evidence="1">Belongs to the SEN54 family.</text>
</comment>
<accession>A0A915K8L1</accession>
<dbReference type="InterPro" id="IPR024337">
    <property type="entry name" value="tRNA_splic_suSen54"/>
</dbReference>
<keyword evidence="2" id="KW-0819">tRNA processing</keyword>
<reference evidence="5" key="1">
    <citation type="submission" date="2022-11" db="UniProtKB">
        <authorList>
            <consortium name="WormBaseParasite"/>
        </authorList>
    </citation>
    <scope>IDENTIFICATION</scope>
</reference>
<dbReference type="PANTHER" id="PTHR21027:SF1">
    <property type="entry name" value="TRNA-SPLICING ENDONUCLEASE SUBUNIT SEN54"/>
    <property type="match status" value="1"/>
</dbReference>
<protein>
    <submittedName>
        <fullName evidence="5">tRNA-splicing endonuclease subunit Sen54 N-terminal domain-containing protein</fullName>
    </submittedName>
</protein>
<dbReference type="GO" id="GO:0000214">
    <property type="term" value="C:tRNA-intron endonuclease complex"/>
    <property type="evidence" value="ECO:0007669"/>
    <property type="project" value="TreeGrafter"/>
</dbReference>
<keyword evidence="4" id="KW-1185">Reference proteome</keyword>
<proteinExistence type="inferred from homology"/>
<feature type="domain" description="tRNA-splicing endonuclease subunit Sen54 N-terminal" evidence="3">
    <location>
        <begin position="45"/>
        <end position="104"/>
    </location>
</feature>
<organism evidence="4 5">
    <name type="scientific">Romanomermis culicivorax</name>
    <name type="common">Nematode worm</name>
    <dbReference type="NCBI Taxonomy" id="13658"/>
    <lineage>
        <taxon>Eukaryota</taxon>
        <taxon>Metazoa</taxon>
        <taxon>Ecdysozoa</taxon>
        <taxon>Nematoda</taxon>
        <taxon>Enoplea</taxon>
        <taxon>Dorylaimia</taxon>
        <taxon>Mermithida</taxon>
        <taxon>Mermithoidea</taxon>
        <taxon>Mermithidae</taxon>
        <taxon>Romanomermis</taxon>
    </lineage>
</organism>
<dbReference type="Proteomes" id="UP000887565">
    <property type="component" value="Unplaced"/>
</dbReference>
<dbReference type="Pfam" id="PF12928">
    <property type="entry name" value="tRNA_int_end_N2"/>
    <property type="match status" value="1"/>
</dbReference>
<dbReference type="AlphaFoldDB" id="A0A915K8L1"/>